<feature type="non-terminal residue" evidence="3">
    <location>
        <position position="172"/>
    </location>
</feature>
<dbReference type="NCBIfam" id="TIGR01643">
    <property type="entry name" value="YD_repeat_2x"/>
    <property type="match status" value="1"/>
</dbReference>
<dbReference type="InterPro" id="IPR056823">
    <property type="entry name" value="TEN-like_YD-shell"/>
</dbReference>
<keyword evidence="1" id="KW-0677">Repeat</keyword>
<evidence type="ECO:0000313" key="3">
    <source>
        <dbReference type="EMBL" id="OAD20379.1"/>
    </source>
</evidence>
<evidence type="ECO:0000259" key="2">
    <source>
        <dbReference type="Pfam" id="PF25023"/>
    </source>
</evidence>
<dbReference type="Proteomes" id="UP000076962">
    <property type="component" value="Unassembled WGS sequence"/>
</dbReference>
<gene>
    <name evidence="3" type="ORF">THIOM_003925</name>
</gene>
<evidence type="ECO:0000256" key="1">
    <source>
        <dbReference type="ARBA" id="ARBA00022737"/>
    </source>
</evidence>
<dbReference type="Gene3D" id="2.180.10.10">
    <property type="entry name" value="RHS repeat-associated core"/>
    <property type="match status" value="1"/>
</dbReference>
<organism evidence="3 4">
    <name type="scientific">Candidatus Thiomargarita nelsonii</name>
    <dbReference type="NCBI Taxonomy" id="1003181"/>
    <lineage>
        <taxon>Bacteria</taxon>
        <taxon>Pseudomonadati</taxon>
        <taxon>Pseudomonadota</taxon>
        <taxon>Gammaproteobacteria</taxon>
        <taxon>Thiotrichales</taxon>
        <taxon>Thiotrichaceae</taxon>
        <taxon>Thiomargarita</taxon>
    </lineage>
</organism>
<protein>
    <submittedName>
        <fullName evidence="3">Peptidase C39, bacteriocin processing</fullName>
    </submittedName>
</protein>
<sequence length="172" mass="19286">KTISRIHMSIIINIFVYYITSIDYGQGPWQFYIEPSDSSGAGYYPEPGTQMWDNYRITIVSPLGDKEEYFYNASSRTGWHVAPSQYADYGSSKNNGQSTVKKTHYRYTSVSGKGKIYRIDYPDGGYVTYSYDSSGNKTAITASGLGTYNLTYDSFGNVTSITDPNSNVETYV</sequence>
<feature type="non-terminal residue" evidence="3">
    <location>
        <position position="1"/>
    </location>
</feature>
<proteinExistence type="predicted"/>
<name>A0A176RXE9_9GAMM</name>
<keyword evidence="4" id="KW-1185">Reference proteome</keyword>
<feature type="domain" description="Teneurin-like YD-shell" evidence="2">
    <location>
        <begin position="104"/>
        <end position="171"/>
    </location>
</feature>
<dbReference type="Pfam" id="PF25023">
    <property type="entry name" value="TEN_YD-shell"/>
    <property type="match status" value="1"/>
</dbReference>
<accession>A0A176RXE9</accession>
<dbReference type="EMBL" id="LUTY01002421">
    <property type="protein sequence ID" value="OAD20379.1"/>
    <property type="molecule type" value="Genomic_DNA"/>
</dbReference>
<evidence type="ECO:0000313" key="4">
    <source>
        <dbReference type="Proteomes" id="UP000076962"/>
    </source>
</evidence>
<comment type="caution">
    <text evidence="3">The sequence shown here is derived from an EMBL/GenBank/DDBJ whole genome shotgun (WGS) entry which is preliminary data.</text>
</comment>
<reference evidence="3 4" key="1">
    <citation type="submission" date="2016-05" db="EMBL/GenBank/DDBJ databases">
        <title>Single-cell genome of chain-forming Candidatus Thiomargarita nelsonii and comparison to other large sulfur-oxidizing bacteria.</title>
        <authorList>
            <person name="Winkel M."/>
            <person name="Salman V."/>
            <person name="Woyke T."/>
            <person name="Schulz-Vogt H."/>
            <person name="Richter M."/>
            <person name="Flood B."/>
            <person name="Bailey J."/>
            <person name="Amann R."/>
            <person name="Mussmann M."/>
        </authorList>
    </citation>
    <scope>NUCLEOTIDE SEQUENCE [LARGE SCALE GENOMIC DNA]</scope>
    <source>
        <strain evidence="3 4">THI036</strain>
    </source>
</reference>
<dbReference type="InterPro" id="IPR006530">
    <property type="entry name" value="YD"/>
</dbReference>
<dbReference type="AlphaFoldDB" id="A0A176RXE9"/>